<feature type="binding site" evidence="1">
    <location>
        <begin position="144"/>
        <end position="150"/>
    </location>
    <ligand>
        <name>(6S)-NADPHX</name>
        <dbReference type="ChEBI" id="CHEBI:64076"/>
    </ligand>
</feature>
<feature type="domain" description="YjeF N-terminal" evidence="2">
    <location>
        <begin position="23"/>
        <end position="230"/>
    </location>
</feature>
<dbReference type="InterPro" id="IPR036652">
    <property type="entry name" value="YjeF_N_dom_sf"/>
</dbReference>
<organism evidence="3">
    <name type="scientific">Caldithrix abyssi</name>
    <dbReference type="NCBI Taxonomy" id="187145"/>
    <lineage>
        <taxon>Bacteria</taxon>
        <taxon>Pseudomonadati</taxon>
        <taxon>Calditrichota</taxon>
        <taxon>Calditrichia</taxon>
        <taxon>Calditrichales</taxon>
        <taxon>Calditrichaceae</taxon>
        <taxon>Caldithrix</taxon>
    </lineage>
</organism>
<dbReference type="EC" id="5.1.99.6" evidence="1"/>
<dbReference type="Pfam" id="PF03853">
    <property type="entry name" value="YjeF_N"/>
    <property type="match status" value="1"/>
</dbReference>
<dbReference type="Gene3D" id="3.40.50.10260">
    <property type="entry name" value="YjeF N-terminal domain"/>
    <property type="match status" value="1"/>
</dbReference>
<keyword evidence="1" id="KW-0521">NADP</keyword>
<dbReference type="NCBIfam" id="TIGR00197">
    <property type="entry name" value="yjeF_nterm"/>
    <property type="match status" value="1"/>
</dbReference>
<comment type="caution">
    <text evidence="1">Lacks conserved residue(s) required for the propagation of feature annotation.</text>
</comment>
<keyword evidence="1 3" id="KW-0413">Isomerase</keyword>
<protein>
    <recommendedName>
        <fullName evidence="1">NAD(P)H-hydrate epimerase</fullName>
        <ecNumber evidence="1">5.1.99.6</ecNumber>
    </recommendedName>
    <alternativeName>
        <fullName evidence="1">NAD(P)HX epimerase</fullName>
    </alternativeName>
</protein>
<dbReference type="PROSITE" id="PS51385">
    <property type="entry name" value="YJEF_N"/>
    <property type="match status" value="1"/>
</dbReference>
<evidence type="ECO:0000259" key="2">
    <source>
        <dbReference type="PROSITE" id="PS51385"/>
    </source>
</evidence>
<dbReference type="SUPFAM" id="SSF64153">
    <property type="entry name" value="YjeF N-terminal domain-like"/>
    <property type="match status" value="1"/>
</dbReference>
<comment type="similarity">
    <text evidence="1">Belongs to the NnrE/AIBP family.</text>
</comment>
<dbReference type="InterPro" id="IPR004443">
    <property type="entry name" value="YjeF_N_dom"/>
</dbReference>
<dbReference type="EMBL" id="DRQG01000004">
    <property type="protein sequence ID" value="HGY54124.1"/>
    <property type="molecule type" value="Genomic_DNA"/>
</dbReference>
<dbReference type="PANTHER" id="PTHR13612">
    <property type="entry name" value="ENHANCER OF MRNA-DECAPPING PROTEIN 3"/>
    <property type="match status" value="1"/>
</dbReference>
<evidence type="ECO:0000256" key="1">
    <source>
        <dbReference type="HAMAP-Rule" id="MF_01966"/>
    </source>
</evidence>
<accession>A0A7V4WTB9</accession>
<keyword evidence="1" id="KW-0520">NAD</keyword>
<dbReference type="GO" id="GO:0000166">
    <property type="term" value="F:nucleotide binding"/>
    <property type="evidence" value="ECO:0007669"/>
    <property type="project" value="UniProtKB-KW"/>
</dbReference>
<dbReference type="HAMAP" id="MF_01966">
    <property type="entry name" value="NADHX_epimerase"/>
    <property type="match status" value="1"/>
</dbReference>
<gene>
    <name evidence="1" type="primary">nnrE</name>
    <name evidence="3" type="ORF">ENK44_00340</name>
</gene>
<dbReference type="PANTHER" id="PTHR13612:SF0">
    <property type="entry name" value="ENHANCER OF MRNA-DECAPPING PROTEIN 3"/>
    <property type="match status" value="1"/>
</dbReference>
<dbReference type="Proteomes" id="UP000885779">
    <property type="component" value="Unassembled WGS sequence"/>
</dbReference>
<dbReference type="AlphaFoldDB" id="A0A7V4WTB9"/>
<dbReference type="GO" id="GO:0052856">
    <property type="term" value="F:NAD(P)HX epimerase activity"/>
    <property type="evidence" value="ECO:0007669"/>
    <property type="project" value="UniProtKB-UniRule"/>
</dbReference>
<feature type="binding site" evidence="1">
    <location>
        <begin position="75"/>
        <end position="79"/>
    </location>
    <ligand>
        <name>(6S)-NADPHX</name>
        <dbReference type="ChEBI" id="CHEBI:64076"/>
    </ligand>
</feature>
<feature type="binding site" evidence="1">
    <location>
        <position position="176"/>
    </location>
    <ligand>
        <name>K(+)</name>
        <dbReference type="ChEBI" id="CHEBI:29103"/>
    </ligand>
</feature>
<feature type="binding site" evidence="1">
    <location>
        <position position="76"/>
    </location>
    <ligand>
        <name>K(+)</name>
        <dbReference type="ChEBI" id="CHEBI:29103"/>
    </ligand>
</feature>
<feature type="binding site" evidence="1">
    <location>
        <position position="173"/>
    </location>
    <ligand>
        <name>(6S)-NADPHX</name>
        <dbReference type="ChEBI" id="CHEBI:64076"/>
    </ligand>
</feature>
<comment type="catalytic activity">
    <reaction evidence="1">
        <text>(6R)-NADHX = (6S)-NADHX</text>
        <dbReference type="Rhea" id="RHEA:32215"/>
        <dbReference type="ChEBI" id="CHEBI:64074"/>
        <dbReference type="ChEBI" id="CHEBI:64075"/>
        <dbReference type="EC" id="5.1.99.6"/>
    </reaction>
</comment>
<dbReference type="GO" id="GO:0033962">
    <property type="term" value="P:P-body assembly"/>
    <property type="evidence" value="ECO:0007669"/>
    <property type="project" value="TreeGrafter"/>
</dbReference>
<evidence type="ECO:0000313" key="3">
    <source>
        <dbReference type="EMBL" id="HGY54124.1"/>
    </source>
</evidence>
<comment type="catalytic activity">
    <reaction evidence="1">
        <text>(6R)-NADPHX = (6S)-NADPHX</text>
        <dbReference type="Rhea" id="RHEA:32227"/>
        <dbReference type="ChEBI" id="CHEBI:64076"/>
        <dbReference type="ChEBI" id="CHEBI:64077"/>
        <dbReference type="EC" id="5.1.99.6"/>
    </reaction>
</comment>
<keyword evidence="1" id="KW-0547">Nucleotide-binding</keyword>
<comment type="function">
    <text evidence="1">Catalyzes the epimerization of the S- and R-forms of NAD(P)HX, a damaged form of NAD(P)H that is a result of enzymatic or heat-dependent hydration. This is a prerequisite for the S-specific NAD(P)H-hydrate dehydratase to allow the repair of both epimers of NAD(P)HX.</text>
</comment>
<keyword evidence="1" id="KW-0479">Metal-binding</keyword>
<dbReference type="GO" id="GO:0046872">
    <property type="term" value="F:metal ion binding"/>
    <property type="evidence" value="ECO:0007669"/>
    <property type="project" value="UniProtKB-KW"/>
</dbReference>
<keyword evidence="1" id="KW-0630">Potassium</keyword>
<proteinExistence type="inferred from homology"/>
<reference evidence="3" key="1">
    <citation type="journal article" date="2020" name="mSystems">
        <title>Genome- and Community-Level Interaction Insights into Carbon Utilization and Element Cycling Functions of Hydrothermarchaeota in Hydrothermal Sediment.</title>
        <authorList>
            <person name="Zhou Z."/>
            <person name="Liu Y."/>
            <person name="Xu W."/>
            <person name="Pan J."/>
            <person name="Luo Z.H."/>
            <person name="Li M."/>
        </authorList>
    </citation>
    <scope>NUCLEOTIDE SEQUENCE [LARGE SCALE GENOMIC DNA]</scope>
    <source>
        <strain evidence="3">HyVt-577</strain>
    </source>
</reference>
<sequence length="252" mass="27404">MLAANLFPRYSLKAIPVVNKAQMVEVDRLMIEEYGISLERMMENAGRNLAILASVRFLKPYRESKRVAVLAGSGGNGGGALVCARHLHNRGVYVDIFLTKDPGQYRGVPAEQLNIVKRMGINILDQAPSSESASYHLIVDGIIGYSLRDAPTGGAALLIKWANKTGIPVLSLDIPSGMNCNTGEIHSPAIKADATMTLALPKTAFLNPSAKEYFGELYLADISVPPSLYTRPSLNLPSSFIFNDSYIIRCTF</sequence>
<feature type="binding site" evidence="1">
    <location>
        <position position="140"/>
    </location>
    <ligand>
        <name>K(+)</name>
        <dbReference type="ChEBI" id="CHEBI:29103"/>
    </ligand>
</feature>
<dbReference type="GO" id="GO:0031087">
    <property type="term" value="P:deadenylation-independent decapping of nuclear-transcribed mRNA"/>
    <property type="evidence" value="ECO:0007669"/>
    <property type="project" value="TreeGrafter"/>
</dbReference>
<name>A0A7V4WTB9_CALAY</name>
<comment type="cofactor">
    <cofactor evidence="1">
        <name>K(+)</name>
        <dbReference type="ChEBI" id="CHEBI:29103"/>
    </cofactor>
    <text evidence="1">Binds 1 potassium ion per subunit.</text>
</comment>
<dbReference type="GO" id="GO:0003729">
    <property type="term" value="F:mRNA binding"/>
    <property type="evidence" value="ECO:0007669"/>
    <property type="project" value="TreeGrafter"/>
</dbReference>
<dbReference type="GO" id="GO:0000932">
    <property type="term" value="C:P-body"/>
    <property type="evidence" value="ECO:0007669"/>
    <property type="project" value="TreeGrafter"/>
</dbReference>
<comment type="caution">
    <text evidence="3">The sequence shown here is derived from an EMBL/GenBank/DDBJ whole genome shotgun (WGS) entry which is preliminary data.</text>
</comment>